<sequence>QHSPQRKIQFYENLINLLEQDTLNIDELLVLRKILAKIWPINEITTKDSNSQLFSMESKPNISKSLSNLNQVKQRPKLPKMTHHTAQRC</sequence>
<protein>
    <submittedName>
        <fullName evidence="2">Uncharacterized protein</fullName>
    </submittedName>
</protein>
<accession>A0A821G830</accession>
<name>A0A821G830_9BILA</name>
<evidence type="ECO:0000256" key="1">
    <source>
        <dbReference type="SAM" id="MobiDB-lite"/>
    </source>
</evidence>
<evidence type="ECO:0000313" key="3">
    <source>
        <dbReference type="Proteomes" id="UP000663866"/>
    </source>
</evidence>
<feature type="non-terminal residue" evidence="2">
    <location>
        <position position="1"/>
    </location>
</feature>
<feature type="non-terminal residue" evidence="2">
    <location>
        <position position="89"/>
    </location>
</feature>
<organism evidence="2 3">
    <name type="scientific">Rotaria magnacalcarata</name>
    <dbReference type="NCBI Taxonomy" id="392030"/>
    <lineage>
        <taxon>Eukaryota</taxon>
        <taxon>Metazoa</taxon>
        <taxon>Spiralia</taxon>
        <taxon>Gnathifera</taxon>
        <taxon>Rotifera</taxon>
        <taxon>Eurotatoria</taxon>
        <taxon>Bdelloidea</taxon>
        <taxon>Philodinida</taxon>
        <taxon>Philodinidae</taxon>
        <taxon>Rotaria</taxon>
    </lineage>
</organism>
<feature type="compositionally biased region" description="Basic residues" evidence="1">
    <location>
        <begin position="74"/>
        <end position="89"/>
    </location>
</feature>
<reference evidence="2" key="1">
    <citation type="submission" date="2021-02" db="EMBL/GenBank/DDBJ databases">
        <authorList>
            <person name="Nowell W R."/>
        </authorList>
    </citation>
    <scope>NUCLEOTIDE SEQUENCE</scope>
</reference>
<evidence type="ECO:0000313" key="2">
    <source>
        <dbReference type="EMBL" id="CAF4659153.1"/>
    </source>
</evidence>
<gene>
    <name evidence="2" type="ORF">OVN521_LOCUS47033</name>
</gene>
<feature type="region of interest" description="Disordered" evidence="1">
    <location>
        <begin position="66"/>
        <end position="89"/>
    </location>
</feature>
<dbReference type="AlphaFoldDB" id="A0A821G830"/>
<dbReference type="Proteomes" id="UP000663866">
    <property type="component" value="Unassembled WGS sequence"/>
</dbReference>
<proteinExistence type="predicted"/>
<dbReference type="EMBL" id="CAJOBG010089339">
    <property type="protein sequence ID" value="CAF4659153.1"/>
    <property type="molecule type" value="Genomic_DNA"/>
</dbReference>
<keyword evidence="3" id="KW-1185">Reference proteome</keyword>
<comment type="caution">
    <text evidence="2">The sequence shown here is derived from an EMBL/GenBank/DDBJ whole genome shotgun (WGS) entry which is preliminary data.</text>
</comment>